<evidence type="ECO:0000313" key="2">
    <source>
        <dbReference type="Proteomes" id="UP000769157"/>
    </source>
</evidence>
<dbReference type="RefSeq" id="XP_046064797.1">
    <property type="nucleotide sequence ID" value="XM_046204217.1"/>
</dbReference>
<protein>
    <submittedName>
        <fullName evidence="1">Uncharacterized protein</fullName>
    </submittedName>
</protein>
<dbReference type="Proteomes" id="UP000769157">
    <property type="component" value="Unassembled WGS sequence"/>
</dbReference>
<keyword evidence="2" id="KW-1185">Reference proteome</keyword>
<dbReference type="EMBL" id="JAEUBE010000055">
    <property type="protein sequence ID" value="KAH3671621.1"/>
    <property type="molecule type" value="Genomic_DNA"/>
</dbReference>
<comment type="caution">
    <text evidence="1">The sequence shown here is derived from an EMBL/GenBank/DDBJ whole genome shotgun (WGS) entry which is preliminary data.</text>
</comment>
<reference evidence="1" key="2">
    <citation type="submission" date="2021-01" db="EMBL/GenBank/DDBJ databases">
        <authorList>
            <person name="Schikora-Tamarit M.A."/>
        </authorList>
    </citation>
    <scope>NUCLEOTIDE SEQUENCE</scope>
    <source>
        <strain evidence="1">CBS6075</strain>
    </source>
</reference>
<sequence length="216" mass="23087">MQLNSQSGFTTFTFGSIDFARRTLNVPGFLQMTCVTDLPSSVLSSPSPSSIMRSTGEYPASGSGMLIFSSVCFGWSSLFTDSAGLSGLSGLAGLSELSGLSEPSSSSVLMAFSSSGAPASLRAFKLLIWSSSLFTDRLRLDGPRSVLWRGRKLELMSPMPTKKSYGITLIKLGDQFQTSPLSSITTTIDVSTGNSRCRDFCVKDPLSSRESIRSPK</sequence>
<organism evidence="1 2">
    <name type="scientific">Ogataea philodendri</name>
    <dbReference type="NCBI Taxonomy" id="1378263"/>
    <lineage>
        <taxon>Eukaryota</taxon>
        <taxon>Fungi</taxon>
        <taxon>Dikarya</taxon>
        <taxon>Ascomycota</taxon>
        <taxon>Saccharomycotina</taxon>
        <taxon>Pichiomycetes</taxon>
        <taxon>Pichiales</taxon>
        <taxon>Pichiaceae</taxon>
        <taxon>Ogataea</taxon>
    </lineage>
</organism>
<dbReference type="GeneID" id="70232292"/>
<gene>
    <name evidence="1" type="ORF">OGAPHI_000324</name>
</gene>
<proteinExistence type="predicted"/>
<reference evidence="1" key="1">
    <citation type="journal article" date="2021" name="Open Biol.">
        <title>Shared evolutionary footprints suggest mitochondrial oxidative damage underlies multiple complex I losses in fungi.</title>
        <authorList>
            <person name="Schikora-Tamarit M.A."/>
            <person name="Marcet-Houben M."/>
            <person name="Nosek J."/>
            <person name="Gabaldon T."/>
        </authorList>
    </citation>
    <scope>NUCLEOTIDE SEQUENCE</scope>
    <source>
        <strain evidence="1">CBS6075</strain>
    </source>
</reference>
<accession>A0A9P8PGR1</accession>
<name>A0A9P8PGR1_9ASCO</name>
<evidence type="ECO:0000313" key="1">
    <source>
        <dbReference type="EMBL" id="KAH3671621.1"/>
    </source>
</evidence>
<dbReference type="AlphaFoldDB" id="A0A9P8PGR1"/>